<dbReference type="InterPro" id="IPR036390">
    <property type="entry name" value="WH_DNA-bd_sf"/>
</dbReference>
<dbReference type="SUPFAM" id="SSF46785">
    <property type="entry name" value="Winged helix' DNA-binding domain"/>
    <property type="match status" value="1"/>
</dbReference>
<name>A0A495IIX3_9MICO</name>
<keyword evidence="2" id="KW-0238">DNA-binding</keyword>
<dbReference type="PRINTS" id="PR00598">
    <property type="entry name" value="HTHMARR"/>
</dbReference>
<feature type="domain" description="HTH marR-type" evidence="1">
    <location>
        <begin position="8"/>
        <end position="140"/>
    </location>
</feature>
<evidence type="ECO:0000313" key="3">
    <source>
        <dbReference type="Proteomes" id="UP000280008"/>
    </source>
</evidence>
<dbReference type="Proteomes" id="UP000280008">
    <property type="component" value="Unassembled WGS sequence"/>
</dbReference>
<protein>
    <submittedName>
        <fullName evidence="2">DNA-binding MarR family transcriptional regulator</fullName>
    </submittedName>
</protein>
<dbReference type="SMART" id="SM00347">
    <property type="entry name" value="HTH_MARR"/>
    <property type="match status" value="1"/>
</dbReference>
<reference evidence="2 3" key="1">
    <citation type="submission" date="2018-10" db="EMBL/GenBank/DDBJ databases">
        <title>Sequencing the genomes of 1000 actinobacteria strains.</title>
        <authorList>
            <person name="Klenk H.-P."/>
        </authorList>
    </citation>
    <scope>NUCLEOTIDE SEQUENCE [LARGE SCALE GENOMIC DNA]</scope>
    <source>
        <strain evidence="2 3">DSM 17894</strain>
    </source>
</reference>
<evidence type="ECO:0000313" key="2">
    <source>
        <dbReference type="EMBL" id="RKR75933.1"/>
    </source>
</evidence>
<proteinExistence type="predicted"/>
<dbReference type="GO" id="GO:0003677">
    <property type="term" value="F:DNA binding"/>
    <property type="evidence" value="ECO:0007669"/>
    <property type="project" value="UniProtKB-KW"/>
</dbReference>
<comment type="caution">
    <text evidence="2">The sequence shown here is derived from an EMBL/GenBank/DDBJ whole genome shotgun (WGS) entry which is preliminary data.</text>
</comment>
<dbReference type="Gene3D" id="1.10.10.10">
    <property type="entry name" value="Winged helix-like DNA-binding domain superfamily/Winged helix DNA-binding domain"/>
    <property type="match status" value="1"/>
</dbReference>
<dbReference type="AlphaFoldDB" id="A0A495IIX3"/>
<dbReference type="PANTHER" id="PTHR33164:SF43">
    <property type="entry name" value="HTH-TYPE TRANSCRIPTIONAL REPRESSOR YETL"/>
    <property type="match status" value="1"/>
</dbReference>
<dbReference type="GO" id="GO:0003700">
    <property type="term" value="F:DNA-binding transcription factor activity"/>
    <property type="evidence" value="ECO:0007669"/>
    <property type="project" value="InterPro"/>
</dbReference>
<dbReference type="EMBL" id="RBKS01000001">
    <property type="protein sequence ID" value="RKR75933.1"/>
    <property type="molecule type" value="Genomic_DNA"/>
</dbReference>
<evidence type="ECO:0000259" key="1">
    <source>
        <dbReference type="PROSITE" id="PS50995"/>
    </source>
</evidence>
<dbReference type="GO" id="GO:0006950">
    <property type="term" value="P:response to stress"/>
    <property type="evidence" value="ECO:0007669"/>
    <property type="project" value="TreeGrafter"/>
</dbReference>
<organism evidence="2 3">
    <name type="scientific">Frondihabitans australicus</name>
    <dbReference type="NCBI Taxonomy" id="386892"/>
    <lineage>
        <taxon>Bacteria</taxon>
        <taxon>Bacillati</taxon>
        <taxon>Actinomycetota</taxon>
        <taxon>Actinomycetes</taxon>
        <taxon>Micrococcales</taxon>
        <taxon>Microbacteriaceae</taxon>
        <taxon>Frondihabitans</taxon>
    </lineage>
</organism>
<dbReference type="InterPro" id="IPR039422">
    <property type="entry name" value="MarR/SlyA-like"/>
</dbReference>
<accession>A0A495IIX3</accession>
<dbReference type="PANTHER" id="PTHR33164">
    <property type="entry name" value="TRANSCRIPTIONAL REGULATOR, MARR FAMILY"/>
    <property type="match status" value="1"/>
</dbReference>
<gene>
    <name evidence="2" type="ORF">C8E83_3097</name>
</gene>
<dbReference type="InterPro" id="IPR036388">
    <property type="entry name" value="WH-like_DNA-bd_sf"/>
</dbReference>
<dbReference type="PROSITE" id="PS50995">
    <property type="entry name" value="HTH_MARR_2"/>
    <property type="match status" value="1"/>
</dbReference>
<sequence>MAVMGPLRDDLGWALRAISIAFQERAGAAVVDIPSGPRGYLVLLAISGDETPSQLQLAQTLGLDKTRMTYLIDDLEAAGLVTRAPDPADRRARLTSLTPDGRRTLAKAKEAITAVEDDLLGGVAEPAREAFRSGLAGVALGVVDSGR</sequence>
<dbReference type="Pfam" id="PF12802">
    <property type="entry name" value="MarR_2"/>
    <property type="match status" value="1"/>
</dbReference>
<keyword evidence="3" id="KW-1185">Reference proteome</keyword>
<dbReference type="InterPro" id="IPR000835">
    <property type="entry name" value="HTH_MarR-typ"/>
</dbReference>
<dbReference type="OrthoDB" id="8635520at2"/>